<dbReference type="EMBL" id="QBLH01001451">
    <property type="protein sequence ID" value="TGZ51835.1"/>
    <property type="molecule type" value="Genomic_DNA"/>
</dbReference>
<keyword evidence="3" id="KW-1185">Reference proteome</keyword>
<accession>A0A4S2KPX0</accession>
<dbReference type="GO" id="GO:0005689">
    <property type="term" value="C:U12-type spliceosomal complex"/>
    <property type="evidence" value="ECO:0007669"/>
    <property type="project" value="TreeGrafter"/>
</dbReference>
<evidence type="ECO:0000259" key="1">
    <source>
        <dbReference type="Pfam" id="PF18036"/>
    </source>
</evidence>
<reference evidence="2 3" key="1">
    <citation type="journal article" date="2019" name="Philos. Trans. R. Soc. Lond., B, Biol. Sci.">
        <title>Ant behaviour and brain gene expression of defending hosts depend on the ecological success of the intruding social parasite.</title>
        <authorList>
            <person name="Kaur R."/>
            <person name="Stoldt M."/>
            <person name="Jongepier E."/>
            <person name="Feldmeyer B."/>
            <person name="Menzel F."/>
            <person name="Bornberg-Bauer E."/>
            <person name="Foitzik S."/>
        </authorList>
    </citation>
    <scope>NUCLEOTIDE SEQUENCE [LARGE SCALE GENOMIC DNA]</scope>
    <source>
        <tissue evidence="2">Whole body</tissue>
    </source>
</reference>
<dbReference type="InterPro" id="IPR040610">
    <property type="entry name" value="SNRNP25_ubiquitin"/>
</dbReference>
<sequence>MVFYLPRVMRKFTRVNVPNESNIMDTVEGAENAKEESCMKAEVAEAKLKITRVSHQELVKLTKATIDSLVEREPLLSGLPSDVTIEELKSQVAVAQGQAITLFLNRGELPKLAVVVPPHNTTVLDLKKAIKRHMTLSLKRENVKKKISWKHIWKKYHLCFEDTRLSNDGENIKAYGITNKVELHFAKRRREKNKLIKS</sequence>
<evidence type="ECO:0000313" key="3">
    <source>
        <dbReference type="Proteomes" id="UP000310200"/>
    </source>
</evidence>
<dbReference type="STRING" id="300112.A0A4S2KPX0"/>
<keyword evidence="2" id="KW-0687">Ribonucleoprotein</keyword>
<dbReference type="Pfam" id="PF18036">
    <property type="entry name" value="Ubiquitin_4"/>
    <property type="match status" value="1"/>
</dbReference>
<dbReference type="InterPro" id="IPR039690">
    <property type="entry name" value="SNRNP25"/>
</dbReference>
<dbReference type="CDD" id="cd17058">
    <property type="entry name" value="Ubl_SNRNP25"/>
    <property type="match status" value="1"/>
</dbReference>
<dbReference type="SUPFAM" id="SSF54236">
    <property type="entry name" value="Ubiquitin-like"/>
    <property type="match status" value="1"/>
</dbReference>
<dbReference type="AlphaFoldDB" id="A0A4S2KPX0"/>
<proteinExistence type="predicted"/>
<dbReference type="Proteomes" id="UP000310200">
    <property type="component" value="Unassembled WGS sequence"/>
</dbReference>
<name>A0A4S2KPX0_9HYME</name>
<feature type="domain" description="SNRNP25 ubiquitin-like" evidence="1">
    <location>
        <begin position="100"/>
        <end position="188"/>
    </location>
</feature>
<dbReference type="GO" id="GO:0000398">
    <property type="term" value="P:mRNA splicing, via spliceosome"/>
    <property type="evidence" value="ECO:0007669"/>
    <property type="project" value="InterPro"/>
</dbReference>
<evidence type="ECO:0000313" key="2">
    <source>
        <dbReference type="EMBL" id="TGZ51835.1"/>
    </source>
</evidence>
<dbReference type="PANTHER" id="PTHR14942:SF0">
    <property type="entry name" value="U11_U12 SMALL NUCLEAR RIBONUCLEOPROTEIN 25 KDA PROTEIN"/>
    <property type="match status" value="1"/>
</dbReference>
<protein>
    <submittedName>
        <fullName evidence="2">U11/U12 small nuclear ribonucleoprotein 25 kDa protein</fullName>
    </submittedName>
</protein>
<dbReference type="PANTHER" id="PTHR14942">
    <property type="entry name" value="U11/U12 SMALL NUCLEAR RIBONUCLEOPROTEIN 25 KDA PROTEIN"/>
    <property type="match status" value="1"/>
</dbReference>
<dbReference type="Gene3D" id="3.10.20.90">
    <property type="entry name" value="Phosphatidylinositol 3-kinase Catalytic Subunit, Chain A, domain 1"/>
    <property type="match status" value="1"/>
</dbReference>
<comment type="caution">
    <text evidence="2">The sequence shown here is derived from an EMBL/GenBank/DDBJ whole genome shotgun (WGS) entry which is preliminary data.</text>
</comment>
<dbReference type="InterPro" id="IPR029071">
    <property type="entry name" value="Ubiquitin-like_domsf"/>
</dbReference>
<gene>
    <name evidence="2" type="ORF">DBV15_11463</name>
</gene>
<organism evidence="2 3">
    <name type="scientific">Temnothorax longispinosus</name>
    <dbReference type="NCBI Taxonomy" id="300112"/>
    <lineage>
        <taxon>Eukaryota</taxon>
        <taxon>Metazoa</taxon>
        <taxon>Ecdysozoa</taxon>
        <taxon>Arthropoda</taxon>
        <taxon>Hexapoda</taxon>
        <taxon>Insecta</taxon>
        <taxon>Pterygota</taxon>
        <taxon>Neoptera</taxon>
        <taxon>Endopterygota</taxon>
        <taxon>Hymenoptera</taxon>
        <taxon>Apocrita</taxon>
        <taxon>Aculeata</taxon>
        <taxon>Formicoidea</taxon>
        <taxon>Formicidae</taxon>
        <taxon>Myrmicinae</taxon>
        <taxon>Temnothorax</taxon>
    </lineage>
</organism>